<evidence type="ECO:0000256" key="2">
    <source>
        <dbReference type="ARBA" id="ARBA00022448"/>
    </source>
</evidence>
<feature type="domain" description="RING-type" evidence="11">
    <location>
        <begin position="392"/>
        <end position="436"/>
    </location>
</feature>
<feature type="compositionally biased region" description="Polar residues" evidence="9">
    <location>
        <begin position="608"/>
        <end position="629"/>
    </location>
</feature>
<feature type="transmembrane region" description="Helical" evidence="10">
    <location>
        <begin position="320"/>
        <end position="340"/>
    </location>
</feature>
<dbReference type="PANTHER" id="PTHR30574:SF1">
    <property type="entry name" value="SULPHUR TRANSPORT DOMAIN-CONTAINING PROTEIN"/>
    <property type="match status" value="1"/>
</dbReference>
<dbReference type="GO" id="GO:0005886">
    <property type="term" value="C:plasma membrane"/>
    <property type="evidence" value="ECO:0007669"/>
    <property type="project" value="UniProtKB-SubCell"/>
</dbReference>
<comment type="caution">
    <text evidence="12">The sequence shown here is derived from an EMBL/GenBank/DDBJ whole genome shotgun (WGS) entry which is preliminary data.</text>
</comment>
<accession>A0A507EJ11</accession>
<dbReference type="STRING" id="246404.A0A507EJ11"/>
<name>A0A507EJ11_9FUNG</name>
<feature type="transmembrane region" description="Helical" evidence="10">
    <location>
        <begin position="278"/>
        <end position="300"/>
    </location>
</feature>
<dbReference type="SMART" id="SM00184">
    <property type="entry name" value="RING"/>
    <property type="match status" value="1"/>
</dbReference>
<evidence type="ECO:0000256" key="5">
    <source>
        <dbReference type="ARBA" id="ARBA00022692"/>
    </source>
</evidence>
<dbReference type="OrthoDB" id="10254418at2759"/>
<evidence type="ECO:0000256" key="8">
    <source>
        <dbReference type="PROSITE-ProRule" id="PRU00175"/>
    </source>
</evidence>
<gene>
    <name evidence="12" type="ORF">CcCBS67573_g08581</name>
</gene>
<dbReference type="Pfam" id="PF04143">
    <property type="entry name" value="Sulf_transp"/>
    <property type="match status" value="1"/>
</dbReference>
<keyword evidence="8" id="KW-0863">Zinc-finger</keyword>
<feature type="transmembrane region" description="Helical" evidence="10">
    <location>
        <begin position="161"/>
        <end position="182"/>
    </location>
</feature>
<organism evidence="12 13">
    <name type="scientific">Chytriomyces confervae</name>
    <dbReference type="NCBI Taxonomy" id="246404"/>
    <lineage>
        <taxon>Eukaryota</taxon>
        <taxon>Fungi</taxon>
        <taxon>Fungi incertae sedis</taxon>
        <taxon>Chytridiomycota</taxon>
        <taxon>Chytridiomycota incertae sedis</taxon>
        <taxon>Chytridiomycetes</taxon>
        <taxon>Chytridiales</taxon>
        <taxon>Chytriomycetaceae</taxon>
        <taxon>Chytriomyces</taxon>
    </lineage>
</organism>
<dbReference type="PANTHER" id="PTHR30574">
    <property type="entry name" value="INNER MEMBRANE PROTEIN YEDE"/>
    <property type="match status" value="1"/>
</dbReference>
<evidence type="ECO:0000256" key="6">
    <source>
        <dbReference type="ARBA" id="ARBA00022989"/>
    </source>
</evidence>
<dbReference type="Gene3D" id="3.30.40.10">
    <property type="entry name" value="Zinc/RING finger domain, C3HC4 (zinc finger)"/>
    <property type="match status" value="1"/>
</dbReference>
<proteinExistence type="predicted"/>
<dbReference type="SUPFAM" id="SSF57850">
    <property type="entry name" value="RING/U-box"/>
    <property type="match status" value="1"/>
</dbReference>
<evidence type="ECO:0000313" key="13">
    <source>
        <dbReference type="Proteomes" id="UP000320333"/>
    </source>
</evidence>
<evidence type="ECO:0000256" key="4">
    <source>
        <dbReference type="ARBA" id="ARBA00022519"/>
    </source>
</evidence>
<keyword evidence="13" id="KW-1185">Reference proteome</keyword>
<reference evidence="12 13" key="1">
    <citation type="journal article" date="2019" name="Sci. Rep.">
        <title>Comparative genomics of chytrid fungi reveal insights into the obligate biotrophic and pathogenic lifestyle of Synchytrium endobioticum.</title>
        <authorList>
            <person name="van de Vossenberg B.T.L.H."/>
            <person name="Warris S."/>
            <person name="Nguyen H.D.T."/>
            <person name="van Gent-Pelzer M.P.E."/>
            <person name="Joly D.L."/>
            <person name="van de Geest H.C."/>
            <person name="Bonants P.J.M."/>
            <person name="Smith D.S."/>
            <person name="Levesque C.A."/>
            <person name="van der Lee T.A.J."/>
        </authorList>
    </citation>
    <scope>NUCLEOTIDE SEQUENCE [LARGE SCALE GENOMIC DNA]</scope>
    <source>
        <strain evidence="12 13">CBS 675.73</strain>
    </source>
</reference>
<evidence type="ECO:0000313" key="12">
    <source>
        <dbReference type="EMBL" id="TPX63782.1"/>
    </source>
</evidence>
<dbReference type="InterPro" id="IPR007272">
    <property type="entry name" value="Sulf_transp_TsuA/YedE"/>
</dbReference>
<dbReference type="EMBL" id="QEAP01000583">
    <property type="protein sequence ID" value="TPX63782.1"/>
    <property type="molecule type" value="Genomic_DNA"/>
</dbReference>
<feature type="region of interest" description="Disordered" evidence="9">
    <location>
        <begin position="599"/>
        <end position="629"/>
    </location>
</feature>
<keyword evidence="3" id="KW-1003">Cell membrane</keyword>
<evidence type="ECO:0000256" key="9">
    <source>
        <dbReference type="SAM" id="MobiDB-lite"/>
    </source>
</evidence>
<dbReference type="GO" id="GO:0008270">
    <property type="term" value="F:zinc ion binding"/>
    <property type="evidence" value="ECO:0007669"/>
    <property type="project" value="UniProtKB-KW"/>
</dbReference>
<evidence type="ECO:0000256" key="1">
    <source>
        <dbReference type="ARBA" id="ARBA00004429"/>
    </source>
</evidence>
<feature type="region of interest" description="Disordered" evidence="9">
    <location>
        <begin position="641"/>
        <end position="665"/>
    </location>
</feature>
<dbReference type="PROSITE" id="PS50089">
    <property type="entry name" value="ZF_RING_2"/>
    <property type="match status" value="1"/>
</dbReference>
<evidence type="ECO:0000256" key="10">
    <source>
        <dbReference type="SAM" id="Phobius"/>
    </source>
</evidence>
<feature type="transmembrane region" description="Helical" evidence="10">
    <location>
        <begin position="88"/>
        <end position="113"/>
    </location>
</feature>
<evidence type="ECO:0000256" key="3">
    <source>
        <dbReference type="ARBA" id="ARBA00022475"/>
    </source>
</evidence>
<keyword evidence="8" id="KW-0862">Zinc</keyword>
<keyword evidence="2" id="KW-0813">Transport</keyword>
<keyword evidence="4" id="KW-0997">Cell inner membrane</keyword>
<dbReference type="AlphaFoldDB" id="A0A507EJ11"/>
<dbReference type="InterPro" id="IPR001841">
    <property type="entry name" value="Znf_RING"/>
</dbReference>
<keyword evidence="6 10" id="KW-1133">Transmembrane helix</keyword>
<feature type="transmembrane region" description="Helical" evidence="10">
    <location>
        <begin position="352"/>
        <end position="377"/>
    </location>
</feature>
<feature type="transmembrane region" description="Helical" evidence="10">
    <location>
        <begin position="119"/>
        <end position="137"/>
    </location>
</feature>
<keyword evidence="5 10" id="KW-0812">Transmembrane</keyword>
<evidence type="ECO:0000256" key="7">
    <source>
        <dbReference type="ARBA" id="ARBA00023136"/>
    </source>
</evidence>
<keyword evidence="8" id="KW-0479">Metal-binding</keyword>
<comment type="subcellular location">
    <subcellularLocation>
        <location evidence="1">Cell inner membrane</location>
        <topology evidence="1">Multi-pass membrane protein</topology>
    </subcellularLocation>
</comment>
<dbReference type="Proteomes" id="UP000320333">
    <property type="component" value="Unassembled WGS sequence"/>
</dbReference>
<sequence length="711" mass="76637">MPMNYPLLKELAVGVVFGFALEKAKMYLPSVIVHQLQWTELSMLVVFLTATLTGLAAISCFESLGIYQRSPKPPTAMGFNMLNSYGANVLGGAAIGVGMALAGACPGTVLVQVATGIPTAPWVVAGALIASSTYGYLHKHVVTAVPKFGTKRASQTFESKSVSFGAIAFVASMIGFPGLYYINSLIPWKQQVFSALMRDFRISRSNMSGVEFDVTAWKASSVMWSPFAAGIAIGAAQVFSILLTRGVIGASGLYPYLGSCIVRTLDAKWEVRAPFYKSFTNSISTLYFSGGVIAGAYLSMNMGASAVLHEMTLNRLVLDPALVFRLMVGGFLLVYGSRVAGGCTSGHGFSGIAQLSVASVVTVAAMFGAGTIAALFLTVKDEVLIMNNEEECAICLEVLMRRGGTPIMNPGCGHDLHLPCLMQAQSRGVSACPVCRKQFHASLPTTPNKLRPASSSSLPPPPTTPSTNEWKNINILDLPAGHSTHLLQALKSIYTLLSWSPQNLSESCGADKIRLGYMPQQQQKRSRILIINVFAQGCIKLSINVASMRVTPKITSLTENACRYVPEMFQSGLNALVEWVFGVGVYLPSGGSVQTLANTNKSERRASGTPTTPLYVRGNSSSGTPTKRNLSVPAELRYRNNRESLKKVENAVTSTPSKQPRPVTPRKRRVIVLDSDEEVETEKVLNPFDESDQDEVQIISITCSRKKSRRL</sequence>
<feature type="region of interest" description="Disordered" evidence="9">
    <location>
        <begin position="446"/>
        <end position="467"/>
    </location>
</feature>
<protein>
    <recommendedName>
        <fullName evidence="11">RING-type domain-containing protein</fullName>
    </recommendedName>
</protein>
<feature type="transmembrane region" description="Helical" evidence="10">
    <location>
        <begin position="42"/>
        <end position="67"/>
    </location>
</feature>
<dbReference type="InterPro" id="IPR013083">
    <property type="entry name" value="Znf_RING/FYVE/PHD"/>
</dbReference>
<keyword evidence="7 10" id="KW-0472">Membrane</keyword>
<feature type="transmembrane region" description="Helical" evidence="10">
    <location>
        <begin position="227"/>
        <end position="257"/>
    </location>
</feature>
<evidence type="ECO:0000259" key="11">
    <source>
        <dbReference type="PROSITE" id="PS50089"/>
    </source>
</evidence>